<evidence type="ECO:0000256" key="13">
    <source>
        <dbReference type="ARBA" id="ARBA00029725"/>
    </source>
</evidence>
<dbReference type="Gene3D" id="3.50.50.60">
    <property type="entry name" value="FAD/NAD(P)-binding domain"/>
    <property type="match status" value="1"/>
</dbReference>
<dbReference type="InterPro" id="IPR036188">
    <property type="entry name" value="FAD/NAD-bd_sf"/>
</dbReference>
<dbReference type="GO" id="GO:0050661">
    <property type="term" value="F:NADP binding"/>
    <property type="evidence" value="ECO:0007669"/>
    <property type="project" value="InterPro"/>
</dbReference>
<keyword evidence="9" id="KW-1133">Transmembrane helix</keyword>
<comment type="function">
    <text evidence="18">Broad spectrum monooxygenase that catalyzes the oxygenation of a wide variety of nitrogen- and sulfur-containing compounds including xenobiotics. Catalyzes the S-oxygenation of hypotaurine to produce taurine, an organic osmolyte involved in cell volume regulation as well as a variety of cytoprotective and developmental processes. In vitro, catalyzes the N-oxygenation of trimethylamine (TMA) to produce trimethylamine N-oxide (TMAO) and could therefore participate to the detoxification of this compound that is generated by the action of gut microbiota from dietary precursors such as choline, choline containing compounds, betaine or L-carnitine.</text>
</comment>
<evidence type="ECO:0000256" key="21">
    <source>
        <dbReference type="ARBA" id="ARBA00048088"/>
    </source>
</evidence>
<proteinExistence type="inferred from homology"/>
<evidence type="ECO:0000256" key="4">
    <source>
        <dbReference type="ARBA" id="ARBA00022630"/>
    </source>
</evidence>
<dbReference type="Pfam" id="PF00743">
    <property type="entry name" value="FMO-like"/>
    <property type="match status" value="1"/>
</dbReference>
<accession>A0A9N9A1H3</accession>
<dbReference type="PANTHER" id="PTHR23023">
    <property type="entry name" value="DIMETHYLANILINE MONOOXYGENASE"/>
    <property type="match status" value="1"/>
</dbReference>
<comment type="caution">
    <text evidence="23">The sequence shown here is derived from an EMBL/GenBank/DDBJ whole genome shotgun (WGS) entry which is preliminary data.</text>
</comment>
<comment type="catalytic activity">
    <reaction evidence="19">
        <text>hypotaurine + NADH + O2 + H(+) = taurine + NAD(+) + H2O</text>
        <dbReference type="Rhea" id="RHEA:74111"/>
        <dbReference type="ChEBI" id="CHEBI:15377"/>
        <dbReference type="ChEBI" id="CHEBI:15378"/>
        <dbReference type="ChEBI" id="CHEBI:15379"/>
        <dbReference type="ChEBI" id="CHEBI:57540"/>
        <dbReference type="ChEBI" id="CHEBI:57853"/>
        <dbReference type="ChEBI" id="CHEBI:57945"/>
        <dbReference type="ChEBI" id="CHEBI:507393"/>
        <dbReference type="EC" id="1.14.13.8"/>
    </reaction>
    <physiologicalReaction direction="left-to-right" evidence="19">
        <dbReference type="Rhea" id="RHEA:74112"/>
    </physiologicalReaction>
</comment>
<dbReference type="EC" id="1.14.13.148" evidence="14"/>
<dbReference type="FunFam" id="3.50.50.60:FF:000159">
    <property type="entry name" value="Dimethylaniline monooxygenase [N-oxide-forming]"/>
    <property type="match status" value="1"/>
</dbReference>
<evidence type="ECO:0000256" key="15">
    <source>
        <dbReference type="ARBA" id="ARBA00034536"/>
    </source>
</evidence>
<evidence type="ECO:0000256" key="11">
    <source>
        <dbReference type="ARBA" id="ARBA00023033"/>
    </source>
</evidence>
<dbReference type="Proteomes" id="UP000789508">
    <property type="component" value="Unassembled WGS sequence"/>
</dbReference>
<evidence type="ECO:0000256" key="18">
    <source>
        <dbReference type="ARBA" id="ARBA00045957"/>
    </source>
</evidence>
<dbReference type="InterPro" id="IPR020946">
    <property type="entry name" value="Flavin_mOase-like"/>
</dbReference>
<evidence type="ECO:0000256" key="16">
    <source>
        <dbReference type="ARBA" id="ARBA00034554"/>
    </source>
</evidence>
<dbReference type="InterPro" id="IPR000960">
    <property type="entry name" value="Flavin_mOase"/>
</dbReference>
<evidence type="ECO:0000256" key="1">
    <source>
        <dbReference type="ARBA" id="ARBA00001974"/>
    </source>
</evidence>
<comment type="subcellular location">
    <subcellularLocation>
        <location evidence="2">Endoplasmic reticulum membrane</location>
        <topology evidence="2">Single-pass membrane protein</topology>
    </subcellularLocation>
</comment>
<keyword evidence="11" id="KW-0503">Monooxygenase</keyword>
<evidence type="ECO:0000256" key="19">
    <source>
        <dbReference type="ARBA" id="ARBA00047338"/>
    </source>
</evidence>
<dbReference type="EMBL" id="CAJVPS010000897">
    <property type="protein sequence ID" value="CAG8514429.1"/>
    <property type="molecule type" value="Genomic_DNA"/>
</dbReference>
<dbReference type="GO" id="GO:0050660">
    <property type="term" value="F:flavin adenine dinucleotide binding"/>
    <property type="evidence" value="ECO:0007669"/>
    <property type="project" value="InterPro"/>
</dbReference>
<evidence type="ECO:0000256" key="5">
    <source>
        <dbReference type="ARBA" id="ARBA00022692"/>
    </source>
</evidence>
<reference evidence="23" key="1">
    <citation type="submission" date="2021-06" db="EMBL/GenBank/DDBJ databases">
        <authorList>
            <person name="Kallberg Y."/>
            <person name="Tangrot J."/>
            <person name="Rosling A."/>
        </authorList>
    </citation>
    <scope>NUCLEOTIDE SEQUENCE</scope>
    <source>
        <strain evidence="23">FL130A</strain>
    </source>
</reference>
<keyword evidence="7" id="KW-0274">FAD</keyword>
<dbReference type="GO" id="GO:0005789">
    <property type="term" value="C:endoplasmic reticulum membrane"/>
    <property type="evidence" value="ECO:0007669"/>
    <property type="project" value="UniProtKB-SubCell"/>
</dbReference>
<evidence type="ECO:0000256" key="9">
    <source>
        <dbReference type="ARBA" id="ARBA00022989"/>
    </source>
</evidence>
<evidence type="ECO:0000256" key="20">
    <source>
        <dbReference type="ARBA" id="ARBA00048041"/>
    </source>
</evidence>
<dbReference type="GO" id="GO:0034899">
    <property type="term" value="F:trimethylamine monooxygenase activity"/>
    <property type="evidence" value="ECO:0007669"/>
    <property type="project" value="UniProtKB-EC"/>
</dbReference>
<comment type="similarity">
    <text evidence="3">Belongs to the FMO family.</text>
</comment>
<comment type="cofactor">
    <cofactor evidence="1">
        <name>FAD</name>
        <dbReference type="ChEBI" id="CHEBI:57692"/>
    </cofactor>
</comment>
<keyword evidence="8" id="KW-0521">NADP</keyword>
<dbReference type="InterPro" id="IPR050346">
    <property type="entry name" value="FMO-like"/>
</dbReference>
<keyword evidence="4" id="KW-0285">Flavoprotein</keyword>
<evidence type="ECO:0000313" key="24">
    <source>
        <dbReference type="Proteomes" id="UP000789508"/>
    </source>
</evidence>
<comment type="catalytic activity">
    <reaction evidence="20">
        <text>hypotaurine + NADPH + O2 + H(+) = taurine + NADP(+) + H2O</text>
        <dbReference type="Rhea" id="RHEA:69819"/>
        <dbReference type="ChEBI" id="CHEBI:15377"/>
        <dbReference type="ChEBI" id="CHEBI:15378"/>
        <dbReference type="ChEBI" id="CHEBI:15379"/>
        <dbReference type="ChEBI" id="CHEBI:57783"/>
        <dbReference type="ChEBI" id="CHEBI:57853"/>
        <dbReference type="ChEBI" id="CHEBI:58349"/>
        <dbReference type="ChEBI" id="CHEBI:507393"/>
        <dbReference type="EC" id="1.14.13.8"/>
    </reaction>
    <physiologicalReaction direction="left-to-right" evidence="20">
        <dbReference type="Rhea" id="RHEA:69820"/>
    </physiologicalReaction>
</comment>
<evidence type="ECO:0000256" key="3">
    <source>
        <dbReference type="ARBA" id="ARBA00009183"/>
    </source>
</evidence>
<keyword evidence="24" id="KW-1185">Reference proteome</keyword>
<evidence type="ECO:0000256" key="8">
    <source>
        <dbReference type="ARBA" id="ARBA00022857"/>
    </source>
</evidence>
<organism evidence="23 24">
    <name type="scientific">Ambispora leptoticha</name>
    <dbReference type="NCBI Taxonomy" id="144679"/>
    <lineage>
        <taxon>Eukaryota</taxon>
        <taxon>Fungi</taxon>
        <taxon>Fungi incertae sedis</taxon>
        <taxon>Mucoromycota</taxon>
        <taxon>Glomeromycotina</taxon>
        <taxon>Glomeromycetes</taxon>
        <taxon>Archaeosporales</taxon>
        <taxon>Ambisporaceae</taxon>
        <taxon>Ambispora</taxon>
    </lineage>
</organism>
<protein>
    <recommendedName>
        <fullName evidence="15">Flavin-containing monooxygenase 1</fullName>
        <ecNumber evidence="14">1.14.13.148</ecNumber>
    </recommendedName>
    <alternativeName>
        <fullName evidence="17">Dimethylaniline monooxygenase [N-oxide-forming] 1</fullName>
    </alternativeName>
    <alternativeName>
        <fullName evidence="13">Dimethylaniline oxidase 1</fullName>
    </alternativeName>
    <alternativeName>
        <fullName evidence="16">Trimethylamine monooxygenase</fullName>
    </alternativeName>
</protein>
<dbReference type="PIRSF" id="PIRSF000332">
    <property type="entry name" value="FMO"/>
    <property type="match status" value="1"/>
</dbReference>
<keyword evidence="12" id="KW-0472">Membrane</keyword>
<evidence type="ECO:0000256" key="22">
    <source>
        <dbReference type="ARBA" id="ARBA00049443"/>
    </source>
</evidence>
<keyword evidence="10" id="KW-0560">Oxidoreductase</keyword>
<evidence type="ECO:0000256" key="2">
    <source>
        <dbReference type="ARBA" id="ARBA00004389"/>
    </source>
</evidence>
<evidence type="ECO:0000256" key="6">
    <source>
        <dbReference type="ARBA" id="ARBA00022824"/>
    </source>
</evidence>
<keyword evidence="6" id="KW-0256">Endoplasmic reticulum</keyword>
<evidence type="ECO:0000313" key="23">
    <source>
        <dbReference type="EMBL" id="CAG8514429.1"/>
    </source>
</evidence>
<dbReference type="OrthoDB" id="66881at2759"/>
<comment type="catalytic activity">
    <reaction evidence="21">
        <text>trimethylamine + NADPH + O2 = trimethylamine N-oxide + NADP(+) + H2O</text>
        <dbReference type="Rhea" id="RHEA:31979"/>
        <dbReference type="ChEBI" id="CHEBI:15377"/>
        <dbReference type="ChEBI" id="CHEBI:15379"/>
        <dbReference type="ChEBI" id="CHEBI:15724"/>
        <dbReference type="ChEBI" id="CHEBI:57783"/>
        <dbReference type="ChEBI" id="CHEBI:58349"/>
        <dbReference type="ChEBI" id="CHEBI:58389"/>
        <dbReference type="EC" id="1.14.13.148"/>
    </reaction>
    <physiologicalReaction direction="left-to-right" evidence="21">
        <dbReference type="Rhea" id="RHEA:31980"/>
    </physiologicalReaction>
</comment>
<evidence type="ECO:0000256" key="10">
    <source>
        <dbReference type="ARBA" id="ARBA00023002"/>
    </source>
</evidence>
<evidence type="ECO:0000256" key="7">
    <source>
        <dbReference type="ARBA" id="ARBA00022827"/>
    </source>
</evidence>
<dbReference type="AlphaFoldDB" id="A0A9N9A1H3"/>
<dbReference type="GO" id="GO:0004499">
    <property type="term" value="F:N,N-dimethylaniline monooxygenase activity"/>
    <property type="evidence" value="ECO:0007669"/>
    <property type="project" value="InterPro"/>
</dbReference>
<evidence type="ECO:0000256" key="12">
    <source>
        <dbReference type="ARBA" id="ARBA00023136"/>
    </source>
</evidence>
<evidence type="ECO:0000256" key="17">
    <source>
        <dbReference type="ARBA" id="ARBA00034561"/>
    </source>
</evidence>
<comment type="catalytic activity">
    <reaction evidence="22">
        <text>N,N-dimethylaniline + NADPH + O2 + H(+) = N,N-dimethylaniline N-oxide + NADP(+) + H2O</text>
        <dbReference type="Rhea" id="RHEA:24468"/>
        <dbReference type="ChEBI" id="CHEBI:15377"/>
        <dbReference type="ChEBI" id="CHEBI:15378"/>
        <dbReference type="ChEBI" id="CHEBI:15379"/>
        <dbReference type="ChEBI" id="CHEBI:16269"/>
        <dbReference type="ChEBI" id="CHEBI:17735"/>
        <dbReference type="ChEBI" id="CHEBI:57783"/>
        <dbReference type="ChEBI" id="CHEBI:58349"/>
        <dbReference type="EC" id="1.14.13.8"/>
    </reaction>
    <physiologicalReaction direction="left-to-right" evidence="22">
        <dbReference type="Rhea" id="RHEA:24469"/>
    </physiologicalReaction>
</comment>
<name>A0A9N9A1H3_9GLOM</name>
<dbReference type="SUPFAM" id="SSF51905">
    <property type="entry name" value="FAD/NAD(P)-binding domain"/>
    <property type="match status" value="2"/>
</dbReference>
<keyword evidence="5" id="KW-0812">Transmembrane</keyword>
<gene>
    <name evidence="23" type="ORF">ALEPTO_LOCUS4142</name>
</gene>
<sequence length="545" mass="62041">MDAKPNTPFVSLDVNTYGSLENVRKPRIAIIGAGVSGLAAIKQCLADDLDPVCFEQDSAIGGQWRYVEVDEKNPDPHSSMYKSAITNTSRIATCFSDFPIPNNWPTYLPHKLIRQYLESYAENFDLYPYINLNTKVIKVSQLSNNCWKVKYQKLQQSNETITTSNTDSDMNEEEFDYVIICTGKDSAGWIPNYNGRDTFGGKQMHSHLYRTPKPFENKRIVVVGVGNSGVEIACELSNFTSQVYLCSRDGCMPWILPRRLLHGQPADHTLKRINSYFPVKIQNYMFESIINKISGQPPPELRPRTSFFSSICVLCSEFPERLDTGTIVLKTNIRELKPNREIELIDGTTLTDIDVVIYATGYSLELPFLENWRQILYGGIDFSEDVQGSDSENWHTTWLYKMIFPPRYQNIAFIGAIYPFGSYLPTSEMQARYITGLIKGEIKSLPSPEEMDKAISSCTDCPRRENSKYPSIRAPLIPYLDCLAKDIGCLPTPIKVWWNFGYKAWKNVLFGVPTSVQYRLFGRQTWAGALEWLDVHNGGKFTTFD</sequence>
<dbReference type="PRINTS" id="PR00370">
    <property type="entry name" value="FMOXYGENASE"/>
</dbReference>
<evidence type="ECO:0000256" key="14">
    <source>
        <dbReference type="ARBA" id="ARBA00034528"/>
    </source>
</evidence>